<dbReference type="InterPro" id="IPR058240">
    <property type="entry name" value="rSAM_sf"/>
</dbReference>
<dbReference type="CDD" id="cd01335">
    <property type="entry name" value="Radical_SAM"/>
    <property type="match status" value="1"/>
</dbReference>
<name>A0A0P6XPM2_9CHLR</name>
<evidence type="ECO:0000313" key="6">
    <source>
        <dbReference type="Proteomes" id="UP000050417"/>
    </source>
</evidence>
<dbReference type="GO" id="GO:0051536">
    <property type="term" value="F:iron-sulfur cluster binding"/>
    <property type="evidence" value="ECO:0007669"/>
    <property type="project" value="UniProtKB-KW"/>
</dbReference>
<dbReference type="EMBL" id="LGCL01000033">
    <property type="protein sequence ID" value="KPL74132.1"/>
    <property type="molecule type" value="Genomic_DNA"/>
</dbReference>
<proteinExistence type="predicted"/>
<dbReference type="InterPro" id="IPR040086">
    <property type="entry name" value="MJ0683-like"/>
</dbReference>
<keyword evidence="6" id="KW-1185">Reference proteome</keyword>
<keyword evidence="1" id="KW-0479">Metal-binding</keyword>
<accession>A0A0P6XPM2</accession>
<sequence>MIREMEAKTMLNRYRQPDDWFGLTYGFNIYRGCQHQCIYCDSRSECYQIEDFNDVLVKVNAPEVLRAELKRKRVKGTIGTGSMSDPYTFVERDYRLTRRALEVIAEAGFPLHLLTKSDMVTRDADVLVEIHRKSMAVVAFTLTTADDDLARVLEPYAPPPSRRLRALENLSAAGVRTGVALMPVLPFLEDSEKNLLTIARRAKEVGADYLLPAVGMTLRDRQRLYFYEQLDEHFPGLRARYEQTYGERYDARPLNWKALNAALGAECQRLGLSTRTPRWHPPRVEQLSWI</sequence>
<comment type="caution">
    <text evidence="5">The sequence shown here is derived from an EMBL/GenBank/DDBJ whole genome shotgun (WGS) entry which is preliminary data.</text>
</comment>
<feature type="domain" description="Radical SAM core" evidence="4">
    <location>
        <begin position="19"/>
        <end position="252"/>
    </location>
</feature>
<dbReference type="RefSeq" id="WP_075063672.1">
    <property type="nucleotide sequence ID" value="NZ_LGCL01000033.1"/>
</dbReference>
<dbReference type="GO" id="GO:0003824">
    <property type="term" value="F:catalytic activity"/>
    <property type="evidence" value="ECO:0007669"/>
    <property type="project" value="InterPro"/>
</dbReference>
<dbReference type="SUPFAM" id="SSF102114">
    <property type="entry name" value="Radical SAM enzymes"/>
    <property type="match status" value="1"/>
</dbReference>
<dbReference type="Proteomes" id="UP000050417">
    <property type="component" value="Unassembled WGS sequence"/>
</dbReference>
<dbReference type="PANTHER" id="PTHR43432">
    <property type="entry name" value="SLR0285 PROTEIN"/>
    <property type="match status" value="1"/>
</dbReference>
<dbReference type="GO" id="GO:0046872">
    <property type="term" value="F:metal ion binding"/>
    <property type="evidence" value="ECO:0007669"/>
    <property type="project" value="UniProtKB-KW"/>
</dbReference>
<dbReference type="PROSITE" id="PS51918">
    <property type="entry name" value="RADICAL_SAM"/>
    <property type="match status" value="1"/>
</dbReference>
<reference evidence="5 6" key="1">
    <citation type="submission" date="2015-07" db="EMBL/GenBank/DDBJ databases">
        <title>Genome sequence of Ornatilinea apprima DSM 23815.</title>
        <authorList>
            <person name="Hemp J."/>
            <person name="Ward L.M."/>
            <person name="Pace L.A."/>
            <person name="Fischer W.W."/>
        </authorList>
    </citation>
    <scope>NUCLEOTIDE SEQUENCE [LARGE SCALE GENOMIC DNA]</scope>
    <source>
        <strain evidence="5 6">P3M-1</strain>
    </source>
</reference>
<dbReference type="Pfam" id="PF04055">
    <property type="entry name" value="Radical_SAM"/>
    <property type="match status" value="1"/>
</dbReference>
<gene>
    <name evidence="5" type="ORF">ADN00_14120</name>
</gene>
<dbReference type="Gene3D" id="3.80.30.30">
    <property type="match status" value="1"/>
</dbReference>
<organism evidence="5 6">
    <name type="scientific">Ornatilinea apprima</name>
    <dbReference type="NCBI Taxonomy" id="1134406"/>
    <lineage>
        <taxon>Bacteria</taxon>
        <taxon>Bacillati</taxon>
        <taxon>Chloroflexota</taxon>
        <taxon>Anaerolineae</taxon>
        <taxon>Anaerolineales</taxon>
        <taxon>Anaerolineaceae</taxon>
        <taxon>Ornatilinea</taxon>
    </lineage>
</organism>
<dbReference type="SFLD" id="SFLDS00029">
    <property type="entry name" value="Radical_SAM"/>
    <property type="match status" value="1"/>
</dbReference>
<dbReference type="AlphaFoldDB" id="A0A0P6XPM2"/>
<dbReference type="InterPro" id="IPR006638">
    <property type="entry name" value="Elp3/MiaA/NifB-like_rSAM"/>
</dbReference>
<dbReference type="STRING" id="1134406.ADN00_14120"/>
<dbReference type="SMART" id="SM00729">
    <property type="entry name" value="Elp3"/>
    <property type="match status" value="1"/>
</dbReference>
<dbReference type="PATRIC" id="fig|1134406.4.peg.1924"/>
<evidence type="ECO:0000256" key="3">
    <source>
        <dbReference type="ARBA" id="ARBA00023014"/>
    </source>
</evidence>
<protein>
    <submittedName>
        <fullName evidence="5">Radical SAM protein</fullName>
    </submittedName>
</protein>
<dbReference type="InterPro" id="IPR007197">
    <property type="entry name" value="rSAM"/>
</dbReference>
<keyword evidence="2" id="KW-0408">Iron</keyword>
<keyword evidence="3" id="KW-0411">Iron-sulfur</keyword>
<evidence type="ECO:0000313" key="5">
    <source>
        <dbReference type="EMBL" id="KPL74132.1"/>
    </source>
</evidence>
<evidence type="ECO:0000256" key="1">
    <source>
        <dbReference type="ARBA" id="ARBA00022723"/>
    </source>
</evidence>
<dbReference type="PANTHER" id="PTHR43432:SF5">
    <property type="entry name" value="ELP3_MIAA_NIFB-LIKE RADICAL SAM CORE DOMAIN-CONTAINING PROTEIN"/>
    <property type="match status" value="1"/>
</dbReference>
<evidence type="ECO:0000259" key="4">
    <source>
        <dbReference type="PROSITE" id="PS51918"/>
    </source>
</evidence>
<dbReference type="SFLD" id="SFLDG01084">
    <property type="entry name" value="Uncharacterised_Radical_SAM_Su"/>
    <property type="match status" value="1"/>
</dbReference>
<evidence type="ECO:0000256" key="2">
    <source>
        <dbReference type="ARBA" id="ARBA00023004"/>
    </source>
</evidence>